<sequence length="429" mass="47950">PPLSIKAGLLIPSNTSFLMPFENTAGAFTVALDRIRNENLLPAGTNFTLYWRYEECMESTSMGYSLELVHDIGVDVLFAPPCIDGSLIAGHVGTYYNIPVMLWGMTFDSEFANVNTFPTTMSVISNYKDMGNVICDLLKYYDWTSFALIYQADEDGSCFSFQEDIEAISQQRENCLIGYQEPVDSWADVDIKFTINQIKNNARIIVLCFDDNIQQRQFAITLAENGMNTNEYLYIIPDADMKIAVGLEETPWWIDTTGATTSKDAAAKTIGLHSLVVGNVNTKVAADTGKNYETQFVNFSKQVMAKMSDWPFYCPTCNRGQNASAYASTLYDVVYLYGLVLSNTIKQYGLNSTIYRNGRLITKNSDLEFEGMSGPVRLGPDGVRDSTYAIFGYDDAGKRVQYLSFATSDTGIVRDLILIRDKADPVRKF</sequence>
<reference evidence="2" key="1">
    <citation type="submission" date="2022-11" db="UniProtKB">
        <authorList>
            <consortium name="WormBaseParasite"/>
        </authorList>
    </citation>
    <scope>IDENTIFICATION</scope>
</reference>
<name>A0AC35EYD6_9BILA</name>
<dbReference type="Proteomes" id="UP000887580">
    <property type="component" value="Unplaced"/>
</dbReference>
<organism evidence="1 2">
    <name type="scientific">Panagrolaimus sp. PS1159</name>
    <dbReference type="NCBI Taxonomy" id="55785"/>
    <lineage>
        <taxon>Eukaryota</taxon>
        <taxon>Metazoa</taxon>
        <taxon>Ecdysozoa</taxon>
        <taxon>Nematoda</taxon>
        <taxon>Chromadorea</taxon>
        <taxon>Rhabditida</taxon>
        <taxon>Tylenchina</taxon>
        <taxon>Panagrolaimomorpha</taxon>
        <taxon>Panagrolaimoidea</taxon>
        <taxon>Panagrolaimidae</taxon>
        <taxon>Panagrolaimus</taxon>
    </lineage>
</organism>
<dbReference type="WBParaSite" id="PS1159_v2.g11971.t2">
    <property type="protein sequence ID" value="PS1159_v2.g11971.t2"/>
    <property type="gene ID" value="PS1159_v2.g11971"/>
</dbReference>
<evidence type="ECO:0000313" key="1">
    <source>
        <dbReference type="Proteomes" id="UP000887580"/>
    </source>
</evidence>
<proteinExistence type="predicted"/>
<protein>
    <submittedName>
        <fullName evidence="2">Receptor ligand binding region domain-containing protein</fullName>
    </submittedName>
</protein>
<accession>A0AC35EYD6</accession>
<evidence type="ECO:0000313" key="2">
    <source>
        <dbReference type="WBParaSite" id="PS1159_v2.g11971.t2"/>
    </source>
</evidence>